<evidence type="ECO:0008006" key="4">
    <source>
        <dbReference type="Google" id="ProtNLM"/>
    </source>
</evidence>
<dbReference type="Pfam" id="PF10670">
    <property type="entry name" value="DUF4198"/>
    <property type="match status" value="1"/>
</dbReference>
<reference evidence="2 3" key="1">
    <citation type="journal article" date="2012" name="BMC Genomics">
        <title>Genomic sequence analysis and characterization of Sneathia amnii sp. nov.</title>
        <authorList>
            <consortium name="Vaginal Microbiome Consortium (additional members)"/>
            <person name="Harwich M.D.Jr."/>
            <person name="Serrano M.G."/>
            <person name="Fettweis J.M."/>
            <person name="Alves J.M."/>
            <person name="Reimers M.A."/>
            <person name="Buck G.A."/>
            <person name="Jefferson K.K."/>
        </authorList>
    </citation>
    <scope>NUCLEOTIDE SEQUENCE [LARGE SCALE GENOMIC DNA]</scope>
    <source>
        <strain evidence="2 3">SN35</strain>
    </source>
</reference>
<evidence type="ECO:0000313" key="3">
    <source>
        <dbReference type="Proteomes" id="UP000033103"/>
    </source>
</evidence>
<dbReference type="KEGG" id="sns:VC03_05145"/>
<sequence length="269" mass="30385">MKKSIFSLTILLSTLSFAHFQMISTSNFAIDSSAKNVKLDMLFTHPAENGFSMDIGKNAKGEIKPVEAFLLKKGDTVINAKDKLIKTKFGKKDNKALAYTYDFNFKEGLRPGVWTVIFVPAPYFEKSEDGYIKQATKVYIKKGDTESDEWQERQMPKGEPEIIPHIDPTNVWKNQVFTAKVVDENGNPAKNKRVEVEFKNYDIKDGMFVGKPKTEHSTAVILTDDNGMFSFVPTEKGQWGFSVIDAATKKTLDGKEVEHDAVLWIEVQK</sequence>
<keyword evidence="1" id="KW-0732">Signal</keyword>
<dbReference type="EMBL" id="CP011280">
    <property type="protein sequence ID" value="AKC95865.1"/>
    <property type="molecule type" value="Genomic_DNA"/>
</dbReference>
<feature type="signal peptide" evidence="1">
    <location>
        <begin position="1"/>
        <end position="18"/>
    </location>
</feature>
<evidence type="ECO:0000256" key="1">
    <source>
        <dbReference type="SAM" id="SignalP"/>
    </source>
</evidence>
<dbReference type="AlphaFoldDB" id="A0A0E3ZC10"/>
<dbReference type="RefSeq" id="WP_046328969.1">
    <property type="nucleotide sequence ID" value="NZ_CP011280.1"/>
</dbReference>
<dbReference type="InterPro" id="IPR019613">
    <property type="entry name" value="DUF4198"/>
</dbReference>
<protein>
    <recommendedName>
        <fullName evidence="4">Nickel transporter</fullName>
    </recommendedName>
</protein>
<organism evidence="2 3">
    <name type="scientific">Sneathia vaginalis</name>
    <dbReference type="NCBI Taxonomy" id="187101"/>
    <lineage>
        <taxon>Bacteria</taxon>
        <taxon>Fusobacteriati</taxon>
        <taxon>Fusobacteriota</taxon>
        <taxon>Fusobacteriia</taxon>
        <taxon>Fusobacteriales</taxon>
        <taxon>Leptotrichiaceae</taxon>
        <taxon>Sneathia</taxon>
    </lineage>
</organism>
<keyword evidence="3" id="KW-1185">Reference proteome</keyword>
<dbReference type="Proteomes" id="UP000033103">
    <property type="component" value="Chromosome"/>
</dbReference>
<dbReference type="HOGENOM" id="CLU_058596_0_0_0"/>
<gene>
    <name evidence="2" type="ORF">VC03_05145</name>
</gene>
<evidence type="ECO:0000313" key="2">
    <source>
        <dbReference type="EMBL" id="AKC95865.1"/>
    </source>
</evidence>
<dbReference type="STRING" id="187101.VC03_05145"/>
<accession>A0A0E3ZC10</accession>
<name>A0A0E3ZC10_9FUSO</name>
<feature type="chain" id="PRO_5002416576" description="Nickel transporter" evidence="1">
    <location>
        <begin position="19"/>
        <end position="269"/>
    </location>
</feature>
<dbReference type="PATRIC" id="fig|1069640.6.peg.1018"/>
<dbReference type="OrthoDB" id="9780723at2"/>
<proteinExistence type="predicted"/>